<dbReference type="InterPro" id="IPR036318">
    <property type="entry name" value="FAD-bd_PCMH-like_sf"/>
</dbReference>
<dbReference type="RefSeq" id="WP_123200367.1">
    <property type="nucleotide sequence ID" value="NZ_RJMB01000004.1"/>
</dbReference>
<dbReference type="InterPro" id="IPR016169">
    <property type="entry name" value="FAD-bd_PCMH_sub2"/>
</dbReference>
<dbReference type="InterPro" id="IPR004113">
    <property type="entry name" value="FAD-bd_oxidored_4_C"/>
</dbReference>
<evidence type="ECO:0000256" key="4">
    <source>
        <dbReference type="ARBA" id="ARBA00023002"/>
    </source>
</evidence>
<dbReference type="SUPFAM" id="SSF55103">
    <property type="entry name" value="FAD-linked oxidases, C-terminal domain"/>
    <property type="match status" value="1"/>
</dbReference>
<dbReference type="InterPro" id="IPR006094">
    <property type="entry name" value="Oxid_FAD_bind_N"/>
</dbReference>
<evidence type="ECO:0000256" key="3">
    <source>
        <dbReference type="ARBA" id="ARBA00022827"/>
    </source>
</evidence>
<keyword evidence="2" id="KW-0285">Flavoprotein</keyword>
<dbReference type="Gene3D" id="3.30.465.10">
    <property type="match status" value="1"/>
</dbReference>
<dbReference type="EMBL" id="RJMB01000004">
    <property type="protein sequence ID" value="RNL86174.1"/>
    <property type="molecule type" value="Genomic_DNA"/>
</dbReference>
<evidence type="ECO:0000256" key="1">
    <source>
        <dbReference type="ARBA" id="ARBA00001974"/>
    </source>
</evidence>
<protein>
    <submittedName>
        <fullName evidence="6">FAD-binding oxidoreductase</fullName>
    </submittedName>
</protein>
<dbReference type="Pfam" id="PF02913">
    <property type="entry name" value="FAD-oxidase_C"/>
    <property type="match status" value="1"/>
</dbReference>
<dbReference type="InterPro" id="IPR016164">
    <property type="entry name" value="FAD-linked_Oxase-like_C"/>
</dbReference>
<keyword evidence="3" id="KW-0274">FAD</keyword>
<dbReference type="AlphaFoldDB" id="A0A3N0EEB0"/>
<accession>A0A3N0EEB0</accession>
<evidence type="ECO:0000313" key="6">
    <source>
        <dbReference type="EMBL" id="RNL86174.1"/>
    </source>
</evidence>
<sequence>MTRVRSEDPAAALGAHGTALREATNADAVGGRIPRYVATPPDTDAVSALLSAATRHGLACVARGNGTKIDWGAPPRRVDVVIDTSALRGVDHAAGDLVVRCGAGTSMATLRETLAAAGQRLSADTPVRDSTLGGLIATGLSGPRRMLHGPLRDLIIGMTTVRADGVVASSGGRVVKNVAGYDLGKLHTGALGTLGVTTSVTLRLHPVPPARRAVTVTPGDVARARELTRDVLRSHVVPAAIELDWPHGGQPGLRVLVEGAEGGIEARATEVAELLGSGVIAPEPDQGWELLPGVAGDTVIRLAVPLTDVAHAVTTLRDTADAAGVPASIRGSMGAGVLHAALPADADPRAVSGIIRGTRNAVTRGSLTVPHAATPLREEVAERGPDLLWGEVAGLGLMRAVKDRLDPDHLLSPGRFAGGI</sequence>
<dbReference type="PANTHER" id="PTHR11748:SF103">
    <property type="entry name" value="GLYCOLATE OXIDASE SUBUNIT GLCE"/>
    <property type="match status" value="1"/>
</dbReference>
<dbReference type="Proteomes" id="UP000269198">
    <property type="component" value="Unassembled WGS sequence"/>
</dbReference>
<dbReference type="SUPFAM" id="SSF56176">
    <property type="entry name" value="FAD-binding/transporter-associated domain-like"/>
    <property type="match status" value="1"/>
</dbReference>
<evidence type="ECO:0000259" key="5">
    <source>
        <dbReference type="PROSITE" id="PS51387"/>
    </source>
</evidence>
<feature type="domain" description="FAD-binding PCMH-type" evidence="5">
    <location>
        <begin position="29"/>
        <end position="207"/>
    </location>
</feature>
<gene>
    <name evidence="6" type="ORF">EFW17_06540</name>
</gene>
<dbReference type="PROSITE" id="PS51387">
    <property type="entry name" value="FAD_PCMH"/>
    <property type="match status" value="1"/>
</dbReference>
<dbReference type="Pfam" id="PF01565">
    <property type="entry name" value="FAD_binding_4"/>
    <property type="match status" value="1"/>
</dbReference>
<dbReference type="GO" id="GO:0016491">
    <property type="term" value="F:oxidoreductase activity"/>
    <property type="evidence" value="ECO:0007669"/>
    <property type="project" value="UniProtKB-KW"/>
</dbReference>
<comment type="cofactor">
    <cofactor evidence="1">
        <name>FAD</name>
        <dbReference type="ChEBI" id="CHEBI:57692"/>
    </cofactor>
</comment>
<dbReference type="OrthoDB" id="9811557at2"/>
<dbReference type="GO" id="GO:0071949">
    <property type="term" value="F:FAD binding"/>
    <property type="evidence" value="ECO:0007669"/>
    <property type="project" value="InterPro"/>
</dbReference>
<keyword evidence="7" id="KW-1185">Reference proteome</keyword>
<keyword evidence="4" id="KW-0560">Oxidoreductase</keyword>
<name>A0A3N0EEB0_9ACTN</name>
<reference evidence="6 7" key="1">
    <citation type="submission" date="2018-11" db="EMBL/GenBank/DDBJ databases">
        <title>The genome draft of YIM 96095.</title>
        <authorList>
            <person name="Tang S.-K."/>
            <person name="Chunyu W.-X."/>
            <person name="Feng Y.-Z."/>
        </authorList>
    </citation>
    <scope>NUCLEOTIDE SEQUENCE [LARGE SCALE GENOMIC DNA]</scope>
    <source>
        <strain evidence="6 7">YIM 96095</strain>
    </source>
</reference>
<organism evidence="6 7">
    <name type="scientific">Halostreptopolyspora alba</name>
    <dbReference type="NCBI Taxonomy" id="2487137"/>
    <lineage>
        <taxon>Bacteria</taxon>
        <taxon>Bacillati</taxon>
        <taxon>Actinomycetota</taxon>
        <taxon>Actinomycetes</taxon>
        <taxon>Streptosporangiales</taxon>
        <taxon>Nocardiopsidaceae</taxon>
        <taxon>Halostreptopolyspora</taxon>
    </lineage>
</organism>
<dbReference type="InterPro" id="IPR016166">
    <property type="entry name" value="FAD-bd_PCMH"/>
</dbReference>
<evidence type="ECO:0000313" key="7">
    <source>
        <dbReference type="Proteomes" id="UP000269198"/>
    </source>
</evidence>
<comment type="caution">
    <text evidence="6">The sequence shown here is derived from an EMBL/GenBank/DDBJ whole genome shotgun (WGS) entry which is preliminary data.</text>
</comment>
<evidence type="ECO:0000256" key="2">
    <source>
        <dbReference type="ARBA" id="ARBA00022630"/>
    </source>
</evidence>
<dbReference type="PANTHER" id="PTHR11748">
    <property type="entry name" value="D-LACTATE DEHYDROGENASE"/>
    <property type="match status" value="1"/>
</dbReference>
<proteinExistence type="predicted"/>